<dbReference type="Proteomes" id="UP000665561">
    <property type="component" value="Unassembled WGS sequence"/>
</dbReference>
<evidence type="ECO:0000256" key="1">
    <source>
        <dbReference type="SAM" id="Phobius"/>
    </source>
</evidence>
<keyword evidence="1" id="KW-0812">Transmembrane</keyword>
<gene>
    <name evidence="3" type="ORF">GT019_11005</name>
</gene>
<proteinExistence type="predicted"/>
<comment type="caution">
    <text evidence="3">The sequence shown here is derived from an EMBL/GenBank/DDBJ whole genome shotgun (WGS) entry which is preliminary data.</text>
</comment>
<dbReference type="Pfam" id="PF07853">
    <property type="entry name" value="DUF1648"/>
    <property type="match status" value="1"/>
</dbReference>
<protein>
    <submittedName>
        <fullName evidence="3">DUF1648 domain-containing protein</fullName>
    </submittedName>
</protein>
<name>A0ABW9XP33_9BACL</name>
<feature type="transmembrane region" description="Helical" evidence="1">
    <location>
        <begin position="49"/>
        <end position="68"/>
    </location>
</feature>
<dbReference type="PANTHER" id="PTHR37810:SF5">
    <property type="entry name" value="IMMUNITY PROTEIN SDPI"/>
    <property type="match status" value="1"/>
</dbReference>
<feature type="transmembrane region" description="Helical" evidence="1">
    <location>
        <begin position="9"/>
        <end position="29"/>
    </location>
</feature>
<evidence type="ECO:0000313" key="4">
    <source>
        <dbReference type="Proteomes" id="UP000665561"/>
    </source>
</evidence>
<keyword evidence="4" id="KW-1185">Reference proteome</keyword>
<reference evidence="3 4" key="1">
    <citation type="submission" date="2020-01" db="EMBL/GenBank/DDBJ databases">
        <title>Paenibacillus soybeanensis sp. nov. isolated from the nodules of soybean (Glycine max(L.) Merr).</title>
        <authorList>
            <person name="Wang H."/>
        </authorList>
    </citation>
    <scope>NUCLEOTIDE SEQUENCE [LARGE SCALE GENOMIC DNA]</scope>
    <source>
        <strain evidence="3 4">T1</strain>
    </source>
</reference>
<keyword evidence="1" id="KW-1133">Transmembrane helix</keyword>
<dbReference type="InterPro" id="IPR026272">
    <property type="entry name" value="SdpI"/>
</dbReference>
<evidence type="ECO:0000313" key="3">
    <source>
        <dbReference type="EMBL" id="NBD24398.1"/>
    </source>
</evidence>
<feature type="domain" description="DUF1648" evidence="2">
    <location>
        <begin position="16"/>
        <end position="60"/>
    </location>
</feature>
<dbReference type="PANTHER" id="PTHR37810">
    <property type="entry name" value="IMMUNITY PROTEIN SDPI"/>
    <property type="match status" value="1"/>
</dbReference>
<feature type="transmembrane region" description="Helical" evidence="1">
    <location>
        <begin position="187"/>
        <end position="209"/>
    </location>
</feature>
<dbReference type="EMBL" id="JAAAMV010000006">
    <property type="protein sequence ID" value="NBD24398.1"/>
    <property type="molecule type" value="Genomic_DNA"/>
</dbReference>
<dbReference type="InterPro" id="IPR025962">
    <property type="entry name" value="SdpI/YhfL"/>
</dbReference>
<organism evidence="3 4">
    <name type="scientific">Paenibacillus glycinis</name>
    <dbReference type="NCBI Taxonomy" id="2697035"/>
    <lineage>
        <taxon>Bacteria</taxon>
        <taxon>Bacillati</taxon>
        <taxon>Bacillota</taxon>
        <taxon>Bacilli</taxon>
        <taxon>Bacillales</taxon>
        <taxon>Paenibacillaceae</taxon>
        <taxon>Paenibacillus</taxon>
    </lineage>
</organism>
<feature type="transmembrane region" description="Helical" evidence="1">
    <location>
        <begin position="88"/>
        <end position="109"/>
    </location>
</feature>
<feature type="transmembrane region" description="Helical" evidence="1">
    <location>
        <begin position="115"/>
        <end position="134"/>
    </location>
</feature>
<dbReference type="Pfam" id="PF13630">
    <property type="entry name" value="SdpI"/>
    <property type="match status" value="1"/>
</dbReference>
<dbReference type="PIRSF" id="PIRSF038959">
    <property type="entry name" value="SdpI"/>
    <property type="match status" value="1"/>
</dbReference>
<keyword evidence="1" id="KW-0472">Membrane</keyword>
<sequence length="214" mass="23736">MTMSNKREALYLLIGLSPAIGALILYNRLPDTMATHFGPGNEVNGTMDKGWAILVLALLGLVPLLLRVSRSLDPKRANYRNFGRAFEVTRLGVTLLLGAAGWAMVAYNLGYHVDMRKIVMIALGLLFAVMGNYITQVRQNYMFGIRTPWTLANEEVWRRTHRIAGPLMMLGGFISLIAAFFDGTVPIVVFLSAIVVASLIPVVYSYVLFARLKE</sequence>
<accession>A0ABW9XP33</accession>
<feature type="transmembrane region" description="Helical" evidence="1">
    <location>
        <begin position="163"/>
        <end position="181"/>
    </location>
</feature>
<dbReference type="InterPro" id="IPR012867">
    <property type="entry name" value="DUF1648"/>
</dbReference>
<evidence type="ECO:0000259" key="2">
    <source>
        <dbReference type="Pfam" id="PF07853"/>
    </source>
</evidence>